<dbReference type="Pfam" id="PF05345">
    <property type="entry name" value="He_PIG"/>
    <property type="match status" value="1"/>
</dbReference>
<feature type="domain" description="Dystroglycan-type cadherin-like" evidence="2">
    <location>
        <begin position="454"/>
        <end position="557"/>
    </location>
</feature>
<keyword evidence="1" id="KW-0732">Signal</keyword>
<proteinExistence type="predicted"/>
<comment type="caution">
    <text evidence="3">The sequence shown here is derived from an EMBL/GenBank/DDBJ whole genome shotgun (WGS) entry which is preliminary data.</text>
</comment>
<dbReference type="RefSeq" id="WP_302042313.1">
    <property type="nucleotide sequence ID" value="NZ_JAUKPO010000064.1"/>
</dbReference>
<organism evidence="3 4">
    <name type="scientific">Rhodocytophaga aerolata</name>
    <dbReference type="NCBI Taxonomy" id="455078"/>
    <lineage>
        <taxon>Bacteria</taxon>
        <taxon>Pseudomonadati</taxon>
        <taxon>Bacteroidota</taxon>
        <taxon>Cytophagia</taxon>
        <taxon>Cytophagales</taxon>
        <taxon>Rhodocytophagaceae</taxon>
        <taxon>Rhodocytophaga</taxon>
    </lineage>
</organism>
<protein>
    <submittedName>
        <fullName evidence="3">Ig domain-containing protein</fullName>
    </submittedName>
</protein>
<dbReference type="InterPro" id="IPR006644">
    <property type="entry name" value="Cadg"/>
</dbReference>
<evidence type="ECO:0000313" key="4">
    <source>
        <dbReference type="Proteomes" id="UP001168528"/>
    </source>
</evidence>
<accession>A0ABT8RHE2</accession>
<dbReference type="SMART" id="SM00736">
    <property type="entry name" value="CADG"/>
    <property type="match status" value="1"/>
</dbReference>
<reference evidence="3" key="1">
    <citation type="submission" date="2023-07" db="EMBL/GenBank/DDBJ databases">
        <title>The genome sequence of Rhodocytophaga aerolata KACC 12507.</title>
        <authorList>
            <person name="Zhang X."/>
        </authorList>
    </citation>
    <scope>NUCLEOTIDE SEQUENCE</scope>
    <source>
        <strain evidence="3">KACC 12507</strain>
    </source>
</reference>
<dbReference type="Proteomes" id="UP001168528">
    <property type="component" value="Unassembled WGS sequence"/>
</dbReference>
<dbReference type="Gene3D" id="2.60.40.10">
    <property type="entry name" value="Immunoglobulins"/>
    <property type="match status" value="1"/>
</dbReference>
<sequence>MKKTITPSFTKLTEGLLFHYIKVILLALSILNGTKPLALANSNFTNAYSYLPLINDKSWQQSTADVSKPIALLIPSTASTNVSISANLELEFNEPIYKGSGQIIVKYGSSSQTIDVGSNLVSIVNGNKVIINPADFPYGATIGVVVPSTAFRDGATNYFDGTTEHNWSFATINSTICSPLSILPCSAIPVNLPLNLSFDGNATGLKNTGFTMVDAPSARIAADGIPTYTTVPGYEPGKISLTGGQLVITSNKGIQYSQPTGSPSSSETNSQINALGVGFNGNTPVTLQTKLVRLDFSTSSGSNSQQAGVWFGLNENNYIKSAIVRDGTGDSGMIQLYIEQTNSSGSLIIGNNDGVYEFRSGSISNLSTKNVTLKLVLDPVARTAKAMYIVEGSAEIAVGTIQNVPAKFFAGADHDRNSVTNSISYGGVFATHRKATTPFPARFEDFTISTATSTANNPPVVVTAPQNQRVKTATSINFSAGSYADPDAGDGLTYRATLENGAAIPSWLQFNTSSLTFSGTSPNASGTYAIKITATDTKNASTSASFSLVVEASTTLTPCSPISTLPCPQVVVSLASPFVLEF</sequence>
<dbReference type="InterPro" id="IPR032812">
    <property type="entry name" value="SbsA_Ig"/>
</dbReference>
<dbReference type="InterPro" id="IPR013783">
    <property type="entry name" value="Ig-like_fold"/>
</dbReference>
<dbReference type="Pfam" id="PF13205">
    <property type="entry name" value="Big_5"/>
    <property type="match status" value="1"/>
</dbReference>
<dbReference type="Gene3D" id="2.60.120.200">
    <property type="match status" value="1"/>
</dbReference>
<dbReference type="EMBL" id="JAUKPO010000064">
    <property type="protein sequence ID" value="MDO1451517.1"/>
    <property type="molecule type" value="Genomic_DNA"/>
</dbReference>
<dbReference type="SUPFAM" id="SSF49313">
    <property type="entry name" value="Cadherin-like"/>
    <property type="match status" value="1"/>
</dbReference>
<gene>
    <name evidence="3" type="ORF">Q0590_34915</name>
</gene>
<evidence type="ECO:0000256" key="1">
    <source>
        <dbReference type="ARBA" id="ARBA00022729"/>
    </source>
</evidence>
<evidence type="ECO:0000313" key="3">
    <source>
        <dbReference type="EMBL" id="MDO1451517.1"/>
    </source>
</evidence>
<feature type="non-terminal residue" evidence="3">
    <location>
        <position position="582"/>
    </location>
</feature>
<evidence type="ECO:0000259" key="2">
    <source>
        <dbReference type="SMART" id="SM00736"/>
    </source>
</evidence>
<keyword evidence="4" id="KW-1185">Reference proteome</keyword>
<name>A0ABT8RHE2_9BACT</name>
<dbReference type="InterPro" id="IPR015919">
    <property type="entry name" value="Cadherin-like_sf"/>
</dbReference>